<sequence>MCSREVIFFSANFEQSVVSRLPEGLPHGVYYGFAQVDNGPIHRMVMSIGKNVQFGEQSKTMETHILHKFEKDFYGSFLKSLIIGYIRPMKSFGSLDELIQAIRSDITFANKQLSLGKNEVSRFSHFF</sequence>
<evidence type="ECO:0000256" key="7">
    <source>
        <dbReference type="ARBA" id="ARBA00022840"/>
    </source>
</evidence>
<dbReference type="Proteomes" id="UP000270296">
    <property type="component" value="Unassembled WGS sequence"/>
</dbReference>
<keyword evidence="5" id="KW-0808">Transferase</keyword>
<name>A0A183IRL4_9BILA</name>
<evidence type="ECO:0000256" key="1">
    <source>
        <dbReference type="ARBA" id="ARBA00005201"/>
    </source>
</evidence>
<dbReference type="Pfam" id="PF01687">
    <property type="entry name" value="Flavokinase"/>
    <property type="match status" value="1"/>
</dbReference>
<dbReference type="GO" id="GO:0009398">
    <property type="term" value="P:FMN biosynthetic process"/>
    <property type="evidence" value="ECO:0007669"/>
    <property type="project" value="UniProtKB-UniPathway"/>
</dbReference>
<dbReference type="EMBL" id="UZAM01009609">
    <property type="protein sequence ID" value="VDP09632.1"/>
    <property type="molecule type" value="Genomic_DNA"/>
</dbReference>
<evidence type="ECO:0000313" key="10">
    <source>
        <dbReference type="Proteomes" id="UP000270296"/>
    </source>
</evidence>
<keyword evidence="10" id="KW-1185">Reference proteome</keyword>
<evidence type="ECO:0000256" key="6">
    <source>
        <dbReference type="ARBA" id="ARBA00022741"/>
    </source>
</evidence>
<evidence type="ECO:0000259" key="8">
    <source>
        <dbReference type="SMART" id="SM00904"/>
    </source>
</evidence>
<dbReference type="GO" id="GO:0009231">
    <property type="term" value="P:riboflavin biosynthetic process"/>
    <property type="evidence" value="ECO:0007669"/>
    <property type="project" value="InterPro"/>
</dbReference>
<dbReference type="GO" id="GO:0008531">
    <property type="term" value="F:riboflavin kinase activity"/>
    <property type="evidence" value="ECO:0007669"/>
    <property type="project" value="UniProtKB-EC"/>
</dbReference>
<reference evidence="11" key="1">
    <citation type="submission" date="2016-06" db="UniProtKB">
        <authorList>
            <consortium name="WormBaseParasite"/>
        </authorList>
    </citation>
    <scope>IDENTIFICATION</scope>
</reference>
<reference evidence="9 10" key="2">
    <citation type="submission" date="2018-11" db="EMBL/GenBank/DDBJ databases">
        <authorList>
            <consortium name="Pathogen Informatics"/>
        </authorList>
    </citation>
    <scope>NUCLEOTIDE SEQUENCE [LARGE SCALE GENOMIC DNA]</scope>
</reference>
<keyword evidence="7" id="KW-0067">ATP-binding</keyword>
<dbReference type="InterPro" id="IPR023468">
    <property type="entry name" value="Riboflavin_kinase"/>
</dbReference>
<dbReference type="InterPro" id="IPR015865">
    <property type="entry name" value="Riboflavin_kinase_bac/euk"/>
</dbReference>
<evidence type="ECO:0000256" key="5">
    <source>
        <dbReference type="ARBA" id="ARBA00022679"/>
    </source>
</evidence>
<dbReference type="UniPathway" id="UPA00276">
    <property type="reaction ID" value="UER00406"/>
</dbReference>
<evidence type="ECO:0000313" key="11">
    <source>
        <dbReference type="WBParaSite" id="SBAD_0000650401-mRNA-1"/>
    </source>
</evidence>
<dbReference type="Gene3D" id="2.40.30.30">
    <property type="entry name" value="Riboflavin kinase-like"/>
    <property type="match status" value="1"/>
</dbReference>
<evidence type="ECO:0000256" key="2">
    <source>
        <dbReference type="ARBA" id="ARBA00012105"/>
    </source>
</evidence>
<organism evidence="11">
    <name type="scientific">Soboliphyme baturini</name>
    <dbReference type="NCBI Taxonomy" id="241478"/>
    <lineage>
        <taxon>Eukaryota</taxon>
        <taxon>Metazoa</taxon>
        <taxon>Ecdysozoa</taxon>
        <taxon>Nematoda</taxon>
        <taxon>Enoplea</taxon>
        <taxon>Dorylaimia</taxon>
        <taxon>Dioctophymatida</taxon>
        <taxon>Dioctophymatoidea</taxon>
        <taxon>Soboliphymatidae</taxon>
        <taxon>Soboliphyme</taxon>
    </lineage>
</organism>
<dbReference type="EC" id="2.7.1.26" evidence="2"/>
<evidence type="ECO:0000313" key="9">
    <source>
        <dbReference type="EMBL" id="VDP09632.1"/>
    </source>
</evidence>
<keyword evidence="3" id="KW-0285">Flavoprotein</keyword>
<dbReference type="AlphaFoldDB" id="A0A183IRL4"/>
<evidence type="ECO:0000256" key="3">
    <source>
        <dbReference type="ARBA" id="ARBA00022630"/>
    </source>
</evidence>
<dbReference type="InterPro" id="IPR023465">
    <property type="entry name" value="Riboflavin_kinase_dom_sf"/>
</dbReference>
<dbReference type="GO" id="GO:0005524">
    <property type="term" value="F:ATP binding"/>
    <property type="evidence" value="ECO:0007669"/>
    <property type="project" value="UniProtKB-KW"/>
</dbReference>
<dbReference type="OrthoDB" id="276388at2759"/>
<protein>
    <recommendedName>
        <fullName evidence="2">riboflavin kinase</fullName>
        <ecNumber evidence="2">2.7.1.26</ecNumber>
    </recommendedName>
</protein>
<dbReference type="SUPFAM" id="SSF82114">
    <property type="entry name" value="Riboflavin kinase-like"/>
    <property type="match status" value="1"/>
</dbReference>
<gene>
    <name evidence="9" type="ORF">SBAD_LOCUS6261</name>
</gene>
<dbReference type="GO" id="GO:0005739">
    <property type="term" value="C:mitochondrion"/>
    <property type="evidence" value="ECO:0007669"/>
    <property type="project" value="TreeGrafter"/>
</dbReference>
<keyword evidence="4" id="KW-0288">FMN</keyword>
<feature type="domain" description="Riboflavin kinase" evidence="8">
    <location>
        <begin position="9"/>
        <end position="114"/>
    </location>
</feature>
<accession>A0A183IRL4</accession>
<dbReference type="PANTHER" id="PTHR22749:SF6">
    <property type="entry name" value="RIBOFLAVIN KINASE"/>
    <property type="match status" value="1"/>
</dbReference>
<comment type="pathway">
    <text evidence="1">Cofactor biosynthesis; FMN biosynthesis; FMN from riboflavin (ATP route): step 1/1.</text>
</comment>
<keyword evidence="6" id="KW-0547">Nucleotide-binding</keyword>
<dbReference type="WBParaSite" id="SBAD_0000650401-mRNA-1">
    <property type="protein sequence ID" value="SBAD_0000650401-mRNA-1"/>
    <property type="gene ID" value="SBAD_0000650401"/>
</dbReference>
<evidence type="ECO:0000256" key="4">
    <source>
        <dbReference type="ARBA" id="ARBA00022643"/>
    </source>
</evidence>
<dbReference type="PANTHER" id="PTHR22749">
    <property type="entry name" value="RIBOFLAVIN KINASE/FMN ADENYLYLTRANSFERASE"/>
    <property type="match status" value="1"/>
</dbReference>
<proteinExistence type="predicted"/>
<dbReference type="SMART" id="SM00904">
    <property type="entry name" value="Flavokinase"/>
    <property type="match status" value="1"/>
</dbReference>